<evidence type="ECO:0000313" key="5">
    <source>
        <dbReference type="Proteomes" id="UP000309061"/>
    </source>
</evidence>
<dbReference type="PANTHER" id="PTHR42680">
    <property type="entry name" value="DCTP DEAMINASE"/>
    <property type="match status" value="1"/>
</dbReference>
<dbReference type="Proteomes" id="UP000309061">
    <property type="component" value="Chromosome"/>
</dbReference>
<keyword evidence="3" id="KW-1133">Transmembrane helix</keyword>
<accession>A0A6B8KBV7</accession>
<dbReference type="InterPro" id="IPR036157">
    <property type="entry name" value="dUTPase-like_sf"/>
</dbReference>
<dbReference type="KEGG" id="mhey:H2LOC_005490"/>
<dbReference type="AlphaFoldDB" id="A0A6B8KBV7"/>
<dbReference type="InterPro" id="IPR033704">
    <property type="entry name" value="dUTPase_trimeric"/>
</dbReference>
<keyword evidence="3" id="KW-0812">Transmembrane</keyword>
<gene>
    <name evidence="4" type="ORF">H2LOC_005490</name>
</gene>
<organism evidence="4 5">
    <name type="scientific">Methylocystis heyeri</name>
    <dbReference type="NCBI Taxonomy" id="391905"/>
    <lineage>
        <taxon>Bacteria</taxon>
        <taxon>Pseudomonadati</taxon>
        <taxon>Pseudomonadota</taxon>
        <taxon>Alphaproteobacteria</taxon>
        <taxon>Hyphomicrobiales</taxon>
        <taxon>Methylocystaceae</taxon>
        <taxon>Methylocystis</taxon>
    </lineage>
</organism>
<dbReference type="GO" id="GO:0008829">
    <property type="term" value="F:dCTP deaminase activity"/>
    <property type="evidence" value="ECO:0007669"/>
    <property type="project" value="InterPro"/>
</dbReference>
<sequence>MSFWSGEKLAANPAVVSDFSIDQVDVNAYNLRMGNCYFRTAESAAGKEQKKTFLSAGEAFIIPPGQFAYLLSREAVNVPDNAMAFISMRTGVKFKGLINVSGFHVDPGYEGKLIYAVYNAGPSQVQICEGDAVFKIWFCDLDHRSGEQYLFRGSARNDISSDLISGMSKEIYSLQSLADKMRDLEASINTKLAEQKPIIDNLTFVWRAVIVGVIGAVLLAVLTLAWQNSVGDFHVRNQRTQSVQ</sequence>
<dbReference type="CDD" id="cd07557">
    <property type="entry name" value="trimeric_dUTPase"/>
    <property type="match status" value="1"/>
</dbReference>
<feature type="transmembrane region" description="Helical" evidence="3">
    <location>
        <begin position="204"/>
        <end position="226"/>
    </location>
</feature>
<dbReference type="OrthoDB" id="798159at2"/>
<dbReference type="Pfam" id="PF22769">
    <property type="entry name" value="DCD"/>
    <property type="match status" value="1"/>
</dbReference>
<dbReference type="InterPro" id="IPR011962">
    <property type="entry name" value="dCTP_deaminase"/>
</dbReference>
<dbReference type="PANTHER" id="PTHR42680:SF3">
    <property type="entry name" value="DCTP DEAMINASE"/>
    <property type="match status" value="1"/>
</dbReference>
<evidence type="ECO:0000256" key="1">
    <source>
        <dbReference type="ARBA" id="ARBA00022801"/>
    </source>
</evidence>
<dbReference type="EMBL" id="CP046052">
    <property type="protein sequence ID" value="QGM45189.1"/>
    <property type="molecule type" value="Genomic_DNA"/>
</dbReference>
<keyword evidence="1" id="KW-0378">Hydrolase</keyword>
<evidence type="ECO:0000313" key="4">
    <source>
        <dbReference type="EMBL" id="QGM45189.1"/>
    </source>
</evidence>
<dbReference type="RefSeq" id="WP_136495472.1">
    <property type="nucleotide sequence ID" value="NZ_CP046052.1"/>
</dbReference>
<protein>
    <submittedName>
        <fullName evidence="4">Deoxycytidine triphosphate deaminase</fullName>
    </submittedName>
</protein>
<dbReference type="Gene3D" id="2.70.40.10">
    <property type="match status" value="1"/>
</dbReference>
<keyword evidence="5" id="KW-1185">Reference proteome</keyword>
<evidence type="ECO:0000256" key="2">
    <source>
        <dbReference type="ARBA" id="ARBA00023080"/>
    </source>
</evidence>
<reference evidence="4 5" key="1">
    <citation type="submission" date="2019-11" db="EMBL/GenBank/DDBJ databases">
        <title>The genome sequence of Methylocystis heyeri.</title>
        <authorList>
            <person name="Oshkin I.Y."/>
            <person name="Miroshnikov K."/>
            <person name="Dedysh S.N."/>
        </authorList>
    </citation>
    <scope>NUCLEOTIDE SEQUENCE [LARGE SCALE GENOMIC DNA]</scope>
    <source>
        <strain evidence="4 5">H2</strain>
    </source>
</reference>
<keyword evidence="3" id="KW-0472">Membrane</keyword>
<proteinExistence type="predicted"/>
<dbReference type="GO" id="GO:0006229">
    <property type="term" value="P:dUTP biosynthetic process"/>
    <property type="evidence" value="ECO:0007669"/>
    <property type="project" value="InterPro"/>
</dbReference>
<evidence type="ECO:0000256" key="3">
    <source>
        <dbReference type="SAM" id="Phobius"/>
    </source>
</evidence>
<name>A0A6B8KBV7_9HYPH</name>
<dbReference type="SUPFAM" id="SSF51283">
    <property type="entry name" value="dUTPase-like"/>
    <property type="match status" value="1"/>
</dbReference>
<keyword evidence="2" id="KW-0546">Nucleotide metabolism</keyword>